<dbReference type="EMBL" id="JBGFUD010021957">
    <property type="protein sequence ID" value="MFH4984834.1"/>
    <property type="molecule type" value="Genomic_DNA"/>
</dbReference>
<dbReference type="SUPFAM" id="SSF111126">
    <property type="entry name" value="Ligand-binding domain in the NO signalling and Golgi transport"/>
    <property type="match status" value="1"/>
</dbReference>
<sequence>MERGFGILESGAPFHSFLVPYVCITSYAAYPLSGLYKTDFRYSQVLCGAIRGALAMVHLDVQTAIVSDSMEKTEIRVKFIRIIEEFVPAGAED</sequence>
<dbReference type="Proteomes" id="UP001608902">
    <property type="component" value="Unassembled WGS sequence"/>
</dbReference>
<protein>
    <submittedName>
        <fullName evidence="1">Uncharacterized protein</fullName>
    </submittedName>
</protein>
<name>A0ABD6F1Z1_9BILA</name>
<dbReference type="InterPro" id="IPR024096">
    <property type="entry name" value="NO_sig/Golgi_transp_ligand-bd"/>
</dbReference>
<reference evidence="1 2" key="1">
    <citation type="submission" date="2024-08" db="EMBL/GenBank/DDBJ databases">
        <title>Gnathostoma spinigerum genome.</title>
        <authorList>
            <person name="Gonzalez-Bertolin B."/>
            <person name="Monzon S."/>
            <person name="Zaballos A."/>
            <person name="Jimenez P."/>
            <person name="Dekumyoy P."/>
            <person name="Varona S."/>
            <person name="Cuesta I."/>
            <person name="Sumanam S."/>
            <person name="Adisakwattana P."/>
            <person name="Gasser R.B."/>
            <person name="Hernandez-Gonzalez A."/>
            <person name="Young N.D."/>
            <person name="Perteguer M.J."/>
        </authorList>
    </citation>
    <scope>NUCLEOTIDE SEQUENCE [LARGE SCALE GENOMIC DNA]</scope>
    <source>
        <strain evidence="1">AL3</strain>
        <tissue evidence="1">Liver</tissue>
    </source>
</reference>
<comment type="caution">
    <text evidence="1">The sequence shown here is derived from an EMBL/GenBank/DDBJ whole genome shotgun (WGS) entry which is preliminary data.</text>
</comment>
<dbReference type="AlphaFoldDB" id="A0ABD6F1Z1"/>
<organism evidence="1 2">
    <name type="scientific">Gnathostoma spinigerum</name>
    <dbReference type="NCBI Taxonomy" id="75299"/>
    <lineage>
        <taxon>Eukaryota</taxon>
        <taxon>Metazoa</taxon>
        <taxon>Ecdysozoa</taxon>
        <taxon>Nematoda</taxon>
        <taxon>Chromadorea</taxon>
        <taxon>Rhabditida</taxon>
        <taxon>Spirurina</taxon>
        <taxon>Gnathostomatomorpha</taxon>
        <taxon>Gnathostomatoidea</taxon>
        <taxon>Gnathostomatidae</taxon>
        <taxon>Gnathostoma</taxon>
    </lineage>
</organism>
<evidence type="ECO:0000313" key="2">
    <source>
        <dbReference type="Proteomes" id="UP001608902"/>
    </source>
</evidence>
<proteinExistence type="predicted"/>
<dbReference type="Gene3D" id="3.30.1380.20">
    <property type="entry name" value="Trafficking protein particle complex subunit 3"/>
    <property type="match status" value="1"/>
</dbReference>
<keyword evidence="2" id="KW-1185">Reference proteome</keyword>
<gene>
    <name evidence="1" type="ORF">AB6A40_011543</name>
</gene>
<evidence type="ECO:0000313" key="1">
    <source>
        <dbReference type="EMBL" id="MFH4984834.1"/>
    </source>
</evidence>
<accession>A0ABD6F1Z1</accession>